<reference evidence="1 2" key="1">
    <citation type="journal article" date="2019" name="Nat. Ecol. Evol.">
        <title>Megaphylogeny resolves global patterns of mushroom evolution.</title>
        <authorList>
            <person name="Varga T."/>
            <person name="Krizsan K."/>
            <person name="Foldi C."/>
            <person name="Dima B."/>
            <person name="Sanchez-Garcia M."/>
            <person name="Sanchez-Ramirez S."/>
            <person name="Szollosi G.J."/>
            <person name="Szarkandi J.G."/>
            <person name="Papp V."/>
            <person name="Albert L."/>
            <person name="Andreopoulos W."/>
            <person name="Angelini C."/>
            <person name="Antonin V."/>
            <person name="Barry K.W."/>
            <person name="Bougher N.L."/>
            <person name="Buchanan P."/>
            <person name="Buyck B."/>
            <person name="Bense V."/>
            <person name="Catcheside P."/>
            <person name="Chovatia M."/>
            <person name="Cooper J."/>
            <person name="Damon W."/>
            <person name="Desjardin D."/>
            <person name="Finy P."/>
            <person name="Geml J."/>
            <person name="Haridas S."/>
            <person name="Hughes K."/>
            <person name="Justo A."/>
            <person name="Karasinski D."/>
            <person name="Kautmanova I."/>
            <person name="Kiss B."/>
            <person name="Kocsube S."/>
            <person name="Kotiranta H."/>
            <person name="LaButti K.M."/>
            <person name="Lechner B.E."/>
            <person name="Liimatainen K."/>
            <person name="Lipzen A."/>
            <person name="Lukacs Z."/>
            <person name="Mihaltcheva S."/>
            <person name="Morgado L.N."/>
            <person name="Niskanen T."/>
            <person name="Noordeloos M.E."/>
            <person name="Ohm R.A."/>
            <person name="Ortiz-Santana B."/>
            <person name="Ovrebo C."/>
            <person name="Racz N."/>
            <person name="Riley R."/>
            <person name="Savchenko A."/>
            <person name="Shiryaev A."/>
            <person name="Soop K."/>
            <person name="Spirin V."/>
            <person name="Szebenyi C."/>
            <person name="Tomsovsky M."/>
            <person name="Tulloss R.E."/>
            <person name="Uehling J."/>
            <person name="Grigoriev I.V."/>
            <person name="Vagvolgyi C."/>
            <person name="Papp T."/>
            <person name="Martin F.M."/>
            <person name="Miettinen O."/>
            <person name="Hibbett D.S."/>
            <person name="Nagy L.G."/>
        </authorList>
    </citation>
    <scope>NUCLEOTIDE SEQUENCE [LARGE SCALE GENOMIC DNA]</scope>
    <source>
        <strain evidence="1 2">FP101781</strain>
    </source>
</reference>
<sequence>MGLGRRIRRCSLGVKVGFFPCPPRFLCSPSAFAPIHRFVLVSLRRALTSFSLLLQDPLQAPRWIDFALLKRSTFHSSSGLTERITASKPSTRHQLPHKRSLSVGVANEITKRNEAHGVSESRAWGRITRYTFRCPSASPTSFRRFIKFIEVPLIHEAY</sequence>
<dbReference type="Proteomes" id="UP000298030">
    <property type="component" value="Unassembled WGS sequence"/>
</dbReference>
<comment type="caution">
    <text evidence="1">The sequence shown here is derived from an EMBL/GenBank/DDBJ whole genome shotgun (WGS) entry which is preliminary data.</text>
</comment>
<proteinExistence type="predicted"/>
<evidence type="ECO:0000313" key="2">
    <source>
        <dbReference type="Proteomes" id="UP000298030"/>
    </source>
</evidence>
<name>A0A4Y7SH91_COPMI</name>
<protein>
    <submittedName>
        <fullName evidence="1">Uncharacterized protein</fullName>
    </submittedName>
</protein>
<accession>A0A4Y7SH91</accession>
<evidence type="ECO:0000313" key="1">
    <source>
        <dbReference type="EMBL" id="TEB21260.1"/>
    </source>
</evidence>
<dbReference type="EMBL" id="QPFP01000117">
    <property type="protein sequence ID" value="TEB21260.1"/>
    <property type="molecule type" value="Genomic_DNA"/>
</dbReference>
<organism evidence="1 2">
    <name type="scientific">Coprinellus micaceus</name>
    <name type="common">Glistening ink-cap mushroom</name>
    <name type="synonym">Coprinus micaceus</name>
    <dbReference type="NCBI Taxonomy" id="71717"/>
    <lineage>
        <taxon>Eukaryota</taxon>
        <taxon>Fungi</taxon>
        <taxon>Dikarya</taxon>
        <taxon>Basidiomycota</taxon>
        <taxon>Agaricomycotina</taxon>
        <taxon>Agaricomycetes</taxon>
        <taxon>Agaricomycetidae</taxon>
        <taxon>Agaricales</taxon>
        <taxon>Agaricineae</taxon>
        <taxon>Psathyrellaceae</taxon>
        <taxon>Coprinellus</taxon>
    </lineage>
</organism>
<gene>
    <name evidence="1" type="ORF">FA13DRAFT_144868</name>
</gene>
<keyword evidence="2" id="KW-1185">Reference proteome</keyword>
<dbReference type="AlphaFoldDB" id="A0A4Y7SH91"/>